<keyword evidence="3" id="KW-0547">Nucleotide-binding</keyword>
<dbReference type="PRINTS" id="PR00990">
    <property type="entry name" value="RIBOKINASE"/>
</dbReference>
<feature type="domain" description="Carbohydrate kinase PfkB" evidence="7">
    <location>
        <begin position="33"/>
        <end position="308"/>
    </location>
</feature>
<evidence type="ECO:0000256" key="1">
    <source>
        <dbReference type="ARBA" id="ARBA00010688"/>
    </source>
</evidence>
<dbReference type="RefSeq" id="WP_380048867.1">
    <property type="nucleotide sequence ID" value="NZ_JBHLTC010000019.1"/>
</dbReference>
<name>A0ABV6QPK0_9ACTN</name>
<dbReference type="Proteomes" id="UP001589890">
    <property type="component" value="Unassembled WGS sequence"/>
</dbReference>
<evidence type="ECO:0000256" key="2">
    <source>
        <dbReference type="ARBA" id="ARBA00022679"/>
    </source>
</evidence>
<dbReference type="SUPFAM" id="SSF53613">
    <property type="entry name" value="Ribokinase-like"/>
    <property type="match status" value="1"/>
</dbReference>
<dbReference type="CDD" id="cd01167">
    <property type="entry name" value="bac_FRK"/>
    <property type="match status" value="1"/>
</dbReference>
<dbReference type="InterPro" id="IPR029056">
    <property type="entry name" value="Ribokinase-like"/>
</dbReference>
<dbReference type="Pfam" id="PF00294">
    <property type="entry name" value="PfkB"/>
    <property type="match status" value="1"/>
</dbReference>
<gene>
    <name evidence="8" type="ORF">ACFFGN_17745</name>
</gene>
<dbReference type="Gene3D" id="3.40.1190.20">
    <property type="match status" value="1"/>
</dbReference>
<reference evidence="8 9" key="1">
    <citation type="submission" date="2024-09" db="EMBL/GenBank/DDBJ databases">
        <authorList>
            <person name="Sun Q."/>
            <person name="Mori K."/>
        </authorList>
    </citation>
    <scope>NUCLEOTIDE SEQUENCE [LARGE SCALE GENOMIC DNA]</scope>
    <source>
        <strain evidence="8 9">CGMCC 1.15906</strain>
    </source>
</reference>
<evidence type="ECO:0000256" key="6">
    <source>
        <dbReference type="RuleBase" id="RU003704"/>
    </source>
</evidence>
<dbReference type="InterPro" id="IPR050306">
    <property type="entry name" value="PfkB_Carbo_kinase"/>
</dbReference>
<comment type="similarity">
    <text evidence="1 6">Belongs to the carbohydrate kinase PfkB family.</text>
</comment>
<organism evidence="8 9">
    <name type="scientific">Kribbella deserti</name>
    <dbReference type="NCBI Taxonomy" id="1926257"/>
    <lineage>
        <taxon>Bacteria</taxon>
        <taxon>Bacillati</taxon>
        <taxon>Actinomycetota</taxon>
        <taxon>Actinomycetes</taxon>
        <taxon>Propionibacteriales</taxon>
        <taxon>Kribbellaceae</taxon>
        <taxon>Kribbella</taxon>
    </lineage>
</organism>
<dbReference type="PROSITE" id="PS00584">
    <property type="entry name" value="PFKB_KINASES_2"/>
    <property type="match status" value="1"/>
</dbReference>
<proteinExistence type="inferred from homology"/>
<dbReference type="EC" id="2.7.1.-" evidence="8"/>
<evidence type="ECO:0000256" key="5">
    <source>
        <dbReference type="ARBA" id="ARBA00022840"/>
    </source>
</evidence>
<evidence type="ECO:0000256" key="4">
    <source>
        <dbReference type="ARBA" id="ARBA00022777"/>
    </source>
</evidence>
<comment type="caution">
    <text evidence="8">The sequence shown here is derived from an EMBL/GenBank/DDBJ whole genome shotgun (WGS) entry which is preliminary data.</text>
</comment>
<accession>A0ABV6QPK0</accession>
<keyword evidence="5" id="KW-0067">ATP-binding</keyword>
<dbReference type="PANTHER" id="PTHR43085:SF1">
    <property type="entry name" value="PSEUDOURIDINE KINASE-RELATED"/>
    <property type="match status" value="1"/>
</dbReference>
<evidence type="ECO:0000256" key="3">
    <source>
        <dbReference type="ARBA" id="ARBA00022741"/>
    </source>
</evidence>
<sequence>MSTDATSATEPAKPIRPTGPVLVIGEALVDIVNGQATPGGSPANVAVGLARLGVATELVTRIGTDEYGVQLADHLTGNGVTLSGHTVEPGFPTSTATATLDGEGIASYEFDIHWEPPALELPAGSSAVHTGSIATVLEPGAAAIRSFLAELADQPVTVTLDPNARPTITPDAEQTWAAVKALAAQADLVKLSDEDCEFLRPGLSPDQVAAELLTVDRTRCVVITLGGAGAIGISRAARVQVEAPKIEVVDTVGAGDSFMAALLAGLHERDLLGAHRLEGLDEKALSAVIDYAVKAAAITCTRHGADPPTATDHRRIWT</sequence>
<dbReference type="GO" id="GO:0016301">
    <property type="term" value="F:kinase activity"/>
    <property type="evidence" value="ECO:0007669"/>
    <property type="project" value="UniProtKB-KW"/>
</dbReference>
<dbReference type="InterPro" id="IPR002139">
    <property type="entry name" value="Ribo/fructo_kinase"/>
</dbReference>
<dbReference type="InterPro" id="IPR002173">
    <property type="entry name" value="Carboh/pur_kinase_PfkB_CS"/>
</dbReference>
<keyword evidence="2 6" id="KW-0808">Transferase</keyword>
<dbReference type="PANTHER" id="PTHR43085">
    <property type="entry name" value="HEXOKINASE FAMILY MEMBER"/>
    <property type="match status" value="1"/>
</dbReference>
<dbReference type="EMBL" id="JBHLTC010000019">
    <property type="protein sequence ID" value="MFC0625926.1"/>
    <property type="molecule type" value="Genomic_DNA"/>
</dbReference>
<evidence type="ECO:0000313" key="9">
    <source>
        <dbReference type="Proteomes" id="UP001589890"/>
    </source>
</evidence>
<dbReference type="PROSITE" id="PS00583">
    <property type="entry name" value="PFKB_KINASES_1"/>
    <property type="match status" value="1"/>
</dbReference>
<keyword evidence="9" id="KW-1185">Reference proteome</keyword>
<protein>
    <submittedName>
        <fullName evidence="8">Carbohydrate kinase</fullName>
        <ecNumber evidence="8">2.7.1.-</ecNumber>
    </submittedName>
</protein>
<keyword evidence="4 6" id="KW-0418">Kinase</keyword>
<evidence type="ECO:0000313" key="8">
    <source>
        <dbReference type="EMBL" id="MFC0625926.1"/>
    </source>
</evidence>
<dbReference type="InterPro" id="IPR011611">
    <property type="entry name" value="PfkB_dom"/>
</dbReference>
<evidence type="ECO:0000259" key="7">
    <source>
        <dbReference type="Pfam" id="PF00294"/>
    </source>
</evidence>